<reference evidence="10 11" key="1">
    <citation type="journal article" date="2023" name="Arcadia Sci">
        <title>De novo assembly of a long-read Amblyomma americanum tick genome.</title>
        <authorList>
            <person name="Chou S."/>
            <person name="Poskanzer K.E."/>
            <person name="Rollins M."/>
            <person name="Thuy-Boun P.S."/>
        </authorList>
    </citation>
    <scope>NUCLEOTIDE SEQUENCE [LARGE SCALE GENOMIC DNA]</scope>
    <source>
        <strain evidence="10">F_SG_1</strain>
        <tissue evidence="10">Salivary glands</tissue>
    </source>
</reference>
<dbReference type="PANTHER" id="PTHR11003">
    <property type="entry name" value="POTASSIUM CHANNEL, SUBFAMILY K"/>
    <property type="match status" value="1"/>
</dbReference>
<dbReference type="GO" id="GO:0005886">
    <property type="term" value="C:plasma membrane"/>
    <property type="evidence" value="ECO:0007669"/>
    <property type="project" value="TreeGrafter"/>
</dbReference>
<keyword evidence="2" id="KW-0813">Transport</keyword>
<comment type="caution">
    <text evidence="10">The sequence shown here is derived from an EMBL/GenBank/DDBJ whole genome shotgun (WGS) entry which is preliminary data.</text>
</comment>
<dbReference type="AlphaFoldDB" id="A0AAQ4D6F7"/>
<feature type="transmembrane region" description="Helical" evidence="8">
    <location>
        <begin position="131"/>
        <end position="153"/>
    </location>
</feature>
<evidence type="ECO:0000256" key="1">
    <source>
        <dbReference type="ARBA" id="ARBA00004141"/>
    </source>
</evidence>
<dbReference type="Proteomes" id="UP001321473">
    <property type="component" value="Unassembled WGS sequence"/>
</dbReference>
<dbReference type="Gene3D" id="1.10.287.70">
    <property type="match status" value="1"/>
</dbReference>
<organism evidence="10 11">
    <name type="scientific">Amblyomma americanum</name>
    <name type="common">Lone star tick</name>
    <dbReference type="NCBI Taxonomy" id="6943"/>
    <lineage>
        <taxon>Eukaryota</taxon>
        <taxon>Metazoa</taxon>
        <taxon>Ecdysozoa</taxon>
        <taxon>Arthropoda</taxon>
        <taxon>Chelicerata</taxon>
        <taxon>Arachnida</taxon>
        <taxon>Acari</taxon>
        <taxon>Parasitiformes</taxon>
        <taxon>Ixodida</taxon>
        <taxon>Ixodoidea</taxon>
        <taxon>Ixodidae</taxon>
        <taxon>Amblyomminae</taxon>
        <taxon>Amblyomma</taxon>
    </lineage>
</organism>
<feature type="domain" description="Potassium channel" evidence="9">
    <location>
        <begin position="115"/>
        <end position="158"/>
    </location>
</feature>
<accession>A0AAQ4D6F7</accession>
<evidence type="ECO:0000256" key="7">
    <source>
        <dbReference type="ARBA" id="ARBA00023303"/>
    </source>
</evidence>
<dbReference type="InterPro" id="IPR013099">
    <property type="entry name" value="K_chnl_dom"/>
</dbReference>
<evidence type="ECO:0000259" key="9">
    <source>
        <dbReference type="Pfam" id="PF07885"/>
    </source>
</evidence>
<keyword evidence="3 8" id="KW-0812">Transmembrane</keyword>
<evidence type="ECO:0000313" key="10">
    <source>
        <dbReference type="EMBL" id="KAK8758047.1"/>
    </source>
</evidence>
<dbReference type="InterPro" id="IPR003280">
    <property type="entry name" value="2pore_dom_K_chnl"/>
</dbReference>
<keyword evidence="4 8" id="KW-1133">Transmembrane helix</keyword>
<name>A0AAQ4D6F7_AMBAM</name>
<evidence type="ECO:0000256" key="8">
    <source>
        <dbReference type="SAM" id="Phobius"/>
    </source>
</evidence>
<gene>
    <name evidence="10" type="ORF">V5799_004318</name>
</gene>
<evidence type="ECO:0000256" key="4">
    <source>
        <dbReference type="ARBA" id="ARBA00022989"/>
    </source>
</evidence>
<dbReference type="GO" id="GO:0030322">
    <property type="term" value="P:stabilization of membrane potential"/>
    <property type="evidence" value="ECO:0007669"/>
    <property type="project" value="TreeGrafter"/>
</dbReference>
<feature type="transmembrane region" description="Helical" evidence="8">
    <location>
        <begin position="12"/>
        <end position="32"/>
    </location>
</feature>
<keyword evidence="11" id="KW-1185">Reference proteome</keyword>
<feature type="transmembrane region" description="Helical" evidence="8">
    <location>
        <begin position="103"/>
        <end position="125"/>
    </location>
</feature>
<dbReference type="EMBL" id="JARKHS020034553">
    <property type="protein sequence ID" value="KAK8758047.1"/>
    <property type="molecule type" value="Genomic_DNA"/>
</dbReference>
<protein>
    <recommendedName>
        <fullName evidence="9">Potassium channel domain-containing protein</fullName>
    </recommendedName>
</protein>
<evidence type="ECO:0000256" key="5">
    <source>
        <dbReference type="ARBA" id="ARBA00023065"/>
    </source>
</evidence>
<comment type="subcellular location">
    <subcellularLocation>
        <location evidence="1">Membrane</location>
        <topology evidence="1">Multi-pass membrane protein</topology>
    </subcellularLocation>
</comment>
<evidence type="ECO:0000313" key="11">
    <source>
        <dbReference type="Proteomes" id="UP001321473"/>
    </source>
</evidence>
<evidence type="ECO:0000256" key="2">
    <source>
        <dbReference type="ARBA" id="ARBA00022448"/>
    </source>
</evidence>
<dbReference type="GO" id="GO:0015271">
    <property type="term" value="F:outward rectifier potassium channel activity"/>
    <property type="evidence" value="ECO:0007669"/>
    <property type="project" value="TreeGrafter"/>
</dbReference>
<dbReference type="PANTHER" id="PTHR11003:SF10">
    <property type="entry name" value="POTASSIUM CHANNEL DOMAIN-CONTAINING PROTEIN"/>
    <property type="match status" value="1"/>
</dbReference>
<keyword evidence="5" id="KW-0406">Ion transport</keyword>
<evidence type="ECO:0000256" key="3">
    <source>
        <dbReference type="ARBA" id="ARBA00022692"/>
    </source>
</evidence>
<keyword evidence="6 8" id="KW-0472">Membrane</keyword>
<dbReference type="Pfam" id="PF07885">
    <property type="entry name" value="Ion_trans_2"/>
    <property type="match status" value="1"/>
</dbReference>
<dbReference type="SUPFAM" id="SSF81324">
    <property type="entry name" value="Voltage-gated potassium channels"/>
    <property type="match status" value="1"/>
</dbReference>
<keyword evidence="7" id="KW-0407">Ion channel</keyword>
<sequence>MTTPYTWAGRSLVLAYGFLGCSGAILFFNLFLERIITLLACLLKALHERDLRRRGLLDRRDSQKKGKANWTAEKDIGNNYRYKVILGSQLSFDDRLDDWKPSVYWVMLCLFLATAVLSASASVLYARTEQWGYLESFYFCFVAFSTIGFGDLVPGQRATIAMPFRASAAPNVTAEDDEDVLDLQVRHRRLLQNRVPNHTLNF</sequence>
<dbReference type="GO" id="GO:0022841">
    <property type="term" value="F:potassium ion leak channel activity"/>
    <property type="evidence" value="ECO:0007669"/>
    <property type="project" value="TreeGrafter"/>
</dbReference>
<proteinExistence type="predicted"/>
<evidence type="ECO:0000256" key="6">
    <source>
        <dbReference type="ARBA" id="ARBA00023136"/>
    </source>
</evidence>